<dbReference type="RefSeq" id="WP_157186265.1">
    <property type="nucleotide sequence ID" value="NZ_JBIAQY010000007.1"/>
</dbReference>
<gene>
    <name evidence="1" type="ORF">ACFYXQ_21555</name>
</gene>
<sequence>MEIRIDDLTSPDVLELRRGQLAEMRSVTPREESVHALDLDGLRRSQVTVRRLSDDERLRIRGRARVRPGEAMGEVRV</sequence>
<protein>
    <submittedName>
        <fullName evidence="1">Uncharacterized protein</fullName>
    </submittedName>
</protein>
<keyword evidence="2" id="KW-1185">Reference proteome</keyword>
<proteinExistence type="predicted"/>
<evidence type="ECO:0000313" key="2">
    <source>
        <dbReference type="Proteomes" id="UP001601992"/>
    </source>
</evidence>
<organism evidence="1 2">
    <name type="scientific">Nocardia jiangxiensis</name>
    <dbReference type="NCBI Taxonomy" id="282685"/>
    <lineage>
        <taxon>Bacteria</taxon>
        <taxon>Bacillati</taxon>
        <taxon>Actinomycetota</taxon>
        <taxon>Actinomycetes</taxon>
        <taxon>Mycobacteriales</taxon>
        <taxon>Nocardiaceae</taxon>
        <taxon>Nocardia</taxon>
    </lineage>
</organism>
<comment type="caution">
    <text evidence="1">The sequence shown here is derived from an EMBL/GenBank/DDBJ whole genome shotgun (WGS) entry which is preliminary data.</text>
</comment>
<dbReference type="EMBL" id="JBIAQY010000007">
    <property type="protein sequence ID" value="MFF3570367.1"/>
    <property type="molecule type" value="Genomic_DNA"/>
</dbReference>
<name>A0ABW6S283_9NOCA</name>
<dbReference type="Proteomes" id="UP001601992">
    <property type="component" value="Unassembled WGS sequence"/>
</dbReference>
<evidence type="ECO:0000313" key="1">
    <source>
        <dbReference type="EMBL" id="MFF3570367.1"/>
    </source>
</evidence>
<accession>A0ABW6S283</accession>
<reference evidence="1 2" key="1">
    <citation type="submission" date="2024-10" db="EMBL/GenBank/DDBJ databases">
        <title>The Natural Products Discovery Center: Release of the First 8490 Sequenced Strains for Exploring Actinobacteria Biosynthetic Diversity.</title>
        <authorList>
            <person name="Kalkreuter E."/>
            <person name="Kautsar S.A."/>
            <person name="Yang D."/>
            <person name="Bader C.D."/>
            <person name="Teijaro C.N."/>
            <person name="Fluegel L."/>
            <person name="Davis C.M."/>
            <person name="Simpson J.R."/>
            <person name="Lauterbach L."/>
            <person name="Steele A.D."/>
            <person name="Gui C."/>
            <person name="Meng S."/>
            <person name="Li G."/>
            <person name="Viehrig K."/>
            <person name="Ye F."/>
            <person name="Su P."/>
            <person name="Kiefer A.F."/>
            <person name="Nichols A."/>
            <person name="Cepeda A.J."/>
            <person name="Yan W."/>
            <person name="Fan B."/>
            <person name="Jiang Y."/>
            <person name="Adhikari A."/>
            <person name="Zheng C.-J."/>
            <person name="Schuster L."/>
            <person name="Cowan T.M."/>
            <person name="Smanski M.J."/>
            <person name="Chevrette M.G."/>
            <person name="De Carvalho L.P.S."/>
            <person name="Shen B."/>
        </authorList>
    </citation>
    <scope>NUCLEOTIDE SEQUENCE [LARGE SCALE GENOMIC DNA]</scope>
    <source>
        <strain evidence="1 2">NPDC002593</strain>
    </source>
</reference>